<dbReference type="EMBL" id="AE009952">
    <property type="protein sequence ID" value="AAM85683.1"/>
    <property type="molecule type" value="Genomic_DNA"/>
</dbReference>
<dbReference type="Proteomes" id="UP000002490">
    <property type="component" value="Chromosome"/>
</dbReference>
<organism evidence="1 2">
    <name type="scientific">Yersinia pestis</name>
    <dbReference type="NCBI Taxonomy" id="632"/>
    <lineage>
        <taxon>Bacteria</taxon>
        <taxon>Pseudomonadati</taxon>
        <taxon>Pseudomonadota</taxon>
        <taxon>Gammaproteobacteria</taxon>
        <taxon>Enterobacterales</taxon>
        <taxon>Yersiniaceae</taxon>
        <taxon>Yersinia</taxon>
    </lineage>
</organism>
<reference evidence="1 2" key="1">
    <citation type="journal article" date="2002" name="J. Bacteriol.">
        <title>Genome sequence of Yersinia pestis KIM.</title>
        <authorList>
            <person name="Deng W."/>
            <person name="Burland V."/>
            <person name="Plunkett G.III."/>
            <person name="Boutin A."/>
            <person name="Mayhew G.F."/>
            <person name="Liss P."/>
            <person name="Perna N.T."/>
            <person name="Rose D.J."/>
            <person name="Mau B."/>
            <person name="Zhou S."/>
            <person name="Schwartz D.C."/>
            <person name="Fetherston J.D."/>
            <person name="Lindler L.E."/>
            <person name="Brubaker R.R."/>
            <person name="Plana G.V."/>
            <person name="Straley S.C."/>
            <person name="McDonough K.A."/>
            <person name="Nilles M.L."/>
            <person name="Matson J.S."/>
            <person name="Blattner F.R."/>
            <person name="Perry R.D."/>
        </authorList>
    </citation>
    <scope>NUCLEOTIDE SEQUENCE [LARGE SCALE GENOMIC DNA]</scope>
    <source>
        <strain evidence="2">KIM10+ / Biovar Mediaevalis</strain>
    </source>
</reference>
<gene>
    <name evidence="1" type="ordered locus">y2120</name>
</gene>
<evidence type="ECO:0000313" key="1">
    <source>
        <dbReference type="EMBL" id="AAM85683.1"/>
    </source>
</evidence>
<protein>
    <submittedName>
        <fullName evidence="1">Uncharacterized protein</fullName>
    </submittedName>
</protein>
<dbReference type="HOGENOM" id="CLU_3067849_0_0_6"/>
<proteinExistence type="predicted"/>
<sequence>MEPIFTALAGNISALLLARVTGGVTGSAAIGSTAIGSATIDSAATLASGGTGA</sequence>
<evidence type="ECO:0000313" key="2">
    <source>
        <dbReference type="Proteomes" id="UP000002490"/>
    </source>
</evidence>
<name>Q8CL57_YERPE</name>
<dbReference type="DNASU" id="1147068"/>
<dbReference type="KEGG" id="ypk:y2120"/>
<dbReference type="AlphaFoldDB" id="Q8CL57"/>
<accession>Q8CL57</accession>